<dbReference type="PANTHER" id="PTHR34596:SF2">
    <property type="entry name" value="CHITOPORIN"/>
    <property type="match status" value="1"/>
</dbReference>
<evidence type="ECO:0000313" key="5">
    <source>
        <dbReference type="EMBL" id="SQD79985.1"/>
    </source>
</evidence>
<protein>
    <recommendedName>
        <fullName evidence="7">Outer membrane porin, OprD family</fullName>
    </recommendedName>
</protein>
<dbReference type="GO" id="GO:0016020">
    <property type="term" value="C:membrane"/>
    <property type="evidence" value="ECO:0007669"/>
    <property type="project" value="InterPro"/>
</dbReference>
<accession>A0A330M0Q6</accession>
<dbReference type="PANTHER" id="PTHR34596">
    <property type="entry name" value="CHITOPORIN"/>
    <property type="match status" value="1"/>
</dbReference>
<comment type="similarity">
    <text evidence="1">Belongs to the outer membrane porin (Opr) (TC 1.B.25) family.</text>
</comment>
<organism evidence="5 6">
    <name type="scientific">Moritella yayanosii</name>
    <dbReference type="NCBI Taxonomy" id="69539"/>
    <lineage>
        <taxon>Bacteria</taxon>
        <taxon>Pseudomonadati</taxon>
        <taxon>Pseudomonadota</taxon>
        <taxon>Gammaproteobacteria</taxon>
        <taxon>Alteromonadales</taxon>
        <taxon>Moritellaceae</taxon>
        <taxon>Moritella</taxon>
    </lineage>
</organism>
<feature type="chain" id="PRO_5016316754" description="Outer membrane porin, OprD family" evidence="4">
    <location>
        <begin position="27"/>
        <end position="470"/>
    </location>
</feature>
<dbReference type="InterPro" id="IPR023614">
    <property type="entry name" value="Porin_dom_sf"/>
</dbReference>
<evidence type="ECO:0000256" key="1">
    <source>
        <dbReference type="ARBA" id="ARBA00009075"/>
    </source>
</evidence>
<dbReference type="KEGG" id="mya:MORIYA_3532"/>
<dbReference type="OrthoDB" id="9151008at2"/>
<dbReference type="InterPro" id="IPR005318">
    <property type="entry name" value="OM_porin_bac"/>
</dbReference>
<dbReference type="Pfam" id="PF03573">
    <property type="entry name" value="OprD"/>
    <property type="match status" value="1"/>
</dbReference>
<evidence type="ECO:0008006" key="7">
    <source>
        <dbReference type="Google" id="ProtNLM"/>
    </source>
</evidence>
<evidence type="ECO:0000256" key="4">
    <source>
        <dbReference type="SAM" id="SignalP"/>
    </source>
</evidence>
<reference evidence="6" key="1">
    <citation type="submission" date="2018-05" db="EMBL/GenBank/DDBJ databases">
        <authorList>
            <person name="Cea G.-C."/>
            <person name="William W."/>
        </authorList>
    </citation>
    <scope>NUCLEOTIDE SEQUENCE [LARGE SCALE GENOMIC DNA]</scope>
    <source>
        <strain evidence="6">DB21MT 5</strain>
    </source>
</reference>
<dbReference type="Gene3D" id="2.40.160.10">
    <property type="entry name" value="Porin"/>
    <property type="match status" value="1"/>
</dbReference>
<evidence type="ECO:0000256" key="2">
    <source>
        <dbReference type="ARBA" id="ARBA00022448"/>
    </source>
</evidence>
<evidence type="ECO:0000313" key="6">
    <source>
        <dbReference type="Proteomes" id="UP000250163"/>
    </source>
</evidence>
<dbReference type="AlphaFoldDB" id="A0A330M0Q6"/>
<dbReference type="GO" id="GO:0015288">
    <property type="term" value="F:porin activity"/>
    <property type="evidence" value="ECO:0007669"/>
    <property type="project" value="TreeGrafter"/>
</dbReference>
<gene>
    <name evidence="5" type="ORF">MORIYA_3532</name>
</gene>
<sequence length="470" mass="51921">MKTKSQKLSLITVSILAGLSAFNANAELDPSAAINASVAAVDLSDLAKKAFYEDSSVNLHSFLYIRDRENKVDGEYKPQIENQTLQLALDYNSGYFKDVIGFDLWTSTNLKLGDTVGQSEILLYDYDCNDDGAANDACEKTNTSLNVASVKAKFGDEDAGLAMRAGYTRINIGTIRSSWGLNPHAYRGAEVKASFGKLHFGYAWADQFKNDWSSSFKDLTTKWHQGEDNMSGAEKIEFIHTVGAIYELDKGVIDVGYGEGKDFRKNWQVLVKYDVALSPATTLKTSAFYHGGKYIDGDVSGIENASAESYVGLNAALKKGGFTASLGYSQTDAPDAKDYNFRLTAWANSDHRNFLQTKSQLDDYTADGTKAIKSGLDYNFSSWGIPELSAGVSANYGWNVVTDATAAKADRTYDGSMYSIDYNIRYSFLDGGLKGLNIKFYPAYLRTKDTNYKESRNDMKLMFIYTYGLK</sequence>
<proteinExistence type="inferred from homology"/>
<name>A0A330M0Q6_9GAMM</name>
<evidence type="ECO:0000256" key="3">
    <source>
        <dbReference type="ARBA" id="ARBA00022729"/>
    </source>
</evidence>
<keyword evidence="3 4" id="KW-0732">Signal</keyword>
<dbReference type="Proteomes" id="UP000250163">
    <property type="component" value="Chromosome MORIYA"/>
</dbReference>
<feature type="signal peptide" evidence="4">
    <location>
        <begin position="1"/>
        <end position="26"/>
    </location>
</feature>
<dbReference type="EMBL" id="LS483250">
    <property type="protein sequence ID" value="SQD79985.1"/>
    <property type="molecule type" value="Genomic_DNA"/>
</dbReference>
<keyword evidence="6" id="KW-1185">Reference proteome</keyword>
<dbReference type="RefSeq" id="WP_112716991.1">
    <property type="nucleotide sequence ID" value="NZ_LS483250.1"/>
</dbReference>
<keyword evidence="2" id="KW-0813">Transport</keyword>